<dbReference type="PhylomeDB" id="M1WFR5"/>
<dbReference type="OrthoDB" id="10440661at2759"/>
<evidence type="ECO:0000313" key="2">
    <source>
        <dbReference type="Proteomes" id="UP000016801"/>
    </source>
</evidence>
<dbReference type="VEuPathDB" id="FungiDB:CPUR_07816"/>
<organism evidence="1 2">
    <name type="scientific">Claviceps purpurea (strain 20.1)</name>
    <name type="common">Ergot fungus</name>
    <name type="synonym">Sphacelia segetum</name>
    <dbReference type="NCBI Taxonomy" id="1111077"/>
    <lineage>
        <taxon>Eukaryota</taxon>
        <taxon>Fungi</taxon>
        <taxon>Dikarya</taxon>
        <taxon>Ascomycota</taxon>
        <taxon>Pezizomycotina</taxon>
        <taxon>Sordariomycetes</taxon>
        <taxon>Hypocreomycetidae</taxon>
        <taxon>Hypocreales</taxon>
        <taxon>Clavicipitaceae</taxon>
        <taxon>Claviceps</taxon>
    </lineage>
</organism>
<evidence type="ECO:0000313" key="1">
    <source>
        <dbReference type="EMBL" id="CCE33888.1"/>
    </source>
</evidence>
<reference evidence="1 2" key="1">
    <citation type="journal article" date="2013" name="PLoS Genet.">
        <title>Plant-symbiotic fungi as chemical engineers: Multi-genome analysis of the Clavicipitaceae reveals dynamics of alkaloid loci.</title>
        <authorList>
            <person name="Schardl C.L."/>
            <person name="Young C.A."/>
            <person name="Hesse U."/>
            <person name="Amyotte S.G."/>
            <person name="Andreeva K."/>
            <person name="Calie P.J."/>
            <person name="Fleetwood D.J."/>
            <person name="Haws D.C."/>
            <person name="Moore N."/>
            <person name="Oeser B."/>
            <person name="Panaccione D.G."/>
            <person name="Schweri K.K."/>
            <person name="Voisey C.R."/>
            <person name="Farman M.L."/>
            <person name="Jaromczyk J.W."/>
            <person name="Roe B.A."/>
            <person name="O'Sullivan D.M."/>
            <person name="Scott B."/>
            <person name="Tudzynski P."/>
            <person name="An Z."/>
            <person name="Arnaoudova E.G."/>
            <person name="Bullock C.T."/>
            <person name="Charlton N.D."/>
            <person name="Chen L."/>
            <person name="Cox M."/>
            <person name="Dinkins R.D."/>
            <person name="Florea S."/>
            <person name="Glenn A.E."/>
            <person name="Gordon A."/>
            <person name="Gueldener U."/>
            <person name="Harris D.R."/>
            <person name="Hollin W."/>
            <person name="Jaromczyk J."/>
            <person name="Johnson R.D."/>
            <person name="Khan A.K."/>
            <person name="Leistner E."/>
            <person name="Leuchtmann A."/>
            <person name="Li C."/>
            <person name="Liu J."/>
            <person name="Liu J."/>
            <person name="Liu M."/>
            <person name="Mace W."/>
            <person name="Machado C."/>
            <person name="Nagabhyru P."/>
            <person name="Pan J."/>
            <person name="Schmid J."/>
            <person name="Sugawara K."/>
            <person name="Steiner U."/>
            <person name="Takach J.E."/>
            <person name="Tanaka E."/>
            <person name="Webb J.S."/>
            <person name="Wilson E.V."/>
            <person name="Wiseman J.L."/>
            <person name="Yoshida R."/>
            <person name="Zeng Z."/>
        </authorList>
    </citation>
    <scope>NUCLEOTIDE SEQUENCE [LARGE SCALE GENOMIC DNA]</scope>
    <source>
        <strain evidence="1 2">20.1</strain>
    </source>
</reference>
<dbReference type="HOGENOM" id="CLU_1660566_0_0_1"/>
<dbReference type="EMBL" id="CAGA01000069">
    <property type="protein sequence ID" value="CCE33888.1"/>
    <property type="molecule type" value="Genomic_DNA"/>
</dbReference>
<accession>M1WFR5</accession>
<sequence length="159" mass="18059">MNRIPMGLSWMNRVSATRLESASSTQILIRRHRTPVFAANPGEFGENAETVQALSSAAGQNAFERFGVESEAPVAYNLQVFEQGKLLEYRGRFGLCACRRATERRWKLLLFATSTCLNNRGIKILHRIASIVVPHRLSSYRIDCRRTASIIVEERERYA</sequence>
<name>M1WFR5_CLAP2</name>
<gene>
    <name evidence="1" type="ORF">CPUR_07816</name>
</gene>
<comment type="caution">
    <text evidence="1">The sequence shown here is derived from an EMBL/GenBank/DDBJ whole genome shotgun (WGS) entry which is preliminary data.</text>
</comment>
<keyword evidence="2" id="KW-1185">Reference proteome</keyword>
<dbReference type="AlphaFoldDB" id="M1WFR5"/>
<proteinExistence type="predicted"/>
<dbReference type="Proteomes" id="UP000016801">
    <property type="component" value="Unassembled WGS sequence"/>
</dbReference>
<protein>
    <submittedName>
        <fullName evidence="1">Uncharacterized protein</fullName>
    </submittedName>
</protein>